<dbReference type="SMART" id="SM00345">
    <property type="entry name" value="HTH_GNTR"/>
    <property type="match status" value="1"/>
</dbReference>
<dbReference type="InterPro" id="IPR036388">
    <property type="entry name" value="WH-like_DNA-bd_sf"/>
</dbReference>
<keyword evidence="5" id="KW-0804">Transcription</keyword>
<dbReference type="RefSeq" id="WP_114727243.1">
    <property type="nucleotide sequence ID" value="NZ_BJMI01000003.1"/>
</dbReference>
<evidence type="ECO:0000313" key="7">
    <source>
        <dbReference type="EMBL" id="MBB2186570.1"/>
    </source>
</evidence>
<feature type="domain" description="HTH gntR-type" evidence="6">
    <location>
        <begin position="16"/>
        <end position="84"/>
    </location>
</feature>
<dbReference type="InterPro" id="IPR015422">
    <property type="entry name" value="PyrdxlP-dep_Trfase_small"/>
</dbReference>
<evidence type="ECO:0000256" key="4">
    <source>
        <dbReference type="ARBA" id="ARBA00023125"/>
    </source>
</evidence>
<reference evidence="7 10" key="2">
    <citation type="submission" date="2020-04" db="EMBL/GenBank/DDBJ databases">
        <title>Description of novel Gluconacetobacter.</title>
        <authorList>
            <person name="Sombolestani A."/>
        </authorList>
    </citation>
    <scope>NUCLEOTIDE SEQUENCE [LARGE SCALE GENOMIC DNA]</scope>
    <source>
        <strain evidence="7 10">LMG 1382</strain>
    </source>
</reference>
<dbReference type="SUPFAM" id="SSF53383">
    <property type="entry name" value="PLP-dependent transferases"/>
    <property type="match status" value="1"/>
</dbReference>
<sequence>MTNTISASWLSDHLPDRSVTGITRRTRFLIQSGLLPLGSRLPSLRELAFCMEISPATLCLAWAELRKDGIIEGRGRLGSWVCQASSSPRPRRRGVQKHAGRDLINLAAAIPDRSLLPPLTEALSHVAQMPDVNSYAKIRITPALESACRESWAYQAEAFLATNGGFCALNETFSALLSRGAVVAVETPTATATLDILEHLGVTAIPVVSDHQGPCPRSLARALLQDPAAFVLQPRVNGITGRHVSPERLAAIAALLKDKPSWIIEWDALDALSHTPPASLGHWLPNHTVHIRSYSKSMAPDLRLAVLSASSEIVAKIHQFRAFGAGWTSRILQEATAWLLGDWAAQDCIRNARAIYANRRRHLVNALRDKGVTVDDEGSGLTLWLPVQNEQAALAFLEENGVLVSAGHKHSLASASCIRVAYSNLQTNFDWIGGLIATATRLCD</sequence>
<proteinExistence type="inferred from homology"/>
<dbReference type="InterPro" id="IPR015424">
    <property type="entry name" value="PyrdxlP-dep_Trfase"/>
</dbReference>
<evidence type="ECO:0000259" key="6">
    <source>
        <dbReference type="PROSITE" id="PS50949"/>
    </source>
</evidence>
<comment type="similarity">
    <text evidence="1">In the C-terminal section; belongs to the class-I pyridoxal-phosphate-dependent aminotransferase family.</text>
</comment>
<gene>
    <name evidence="8" type="ORF">C7453_104182</name>
    <name evidence="7" type="ORF">HLH32_09250</name>
</gene>
<evidence type="ECO:0000256" key="2">
    <source>
        <dbReference type="ARBA" id="ARBA00022898"/>
    </source>
</evidence>
<dbReference type="SUPFAM" id="SSF46785">
    <property type="entry name" value="Winged helix' DNA-binding domain"/>
    <property type="match status" value="1"/>
</dbReference>
<evidence type="ECO:0000313" key="10">
    <source>
        <dbReference type="Proteomes" id="UP000562982"/>
    </source>
</evidence>
<comment type="caution">
    <text evidence="8">The sequence shown here is derived from an EMBL/GenBank/DDBJ whole genome shotgun (WGS) entry which is preliminary data.</text>
</comment>
<dbReference type="Gene3D" id="3.90.1150.10">
    <property type="entry name" value="Aspartate Aminotransferase, domain 1"/>
    <property type="match status" value="1"/>
</dbReference>
<protein>
    <submittedName>
        <fullName evidence="7">Aminotransferase class I/II-fold pyridoxal phosphate-dependent enzyme</fullName>
    </submittedName>
    <submittedName>
        <fullName evidence="8">DNA-binding transcriptional MocR family regulator</fullName>
    </submittedName>
</protein>
<keyword evidence="9" id="KW-1185">Reference proteome</keyword>
<dbReference type="GO" id="GO:0003677">
    <property type="term" value="F:DNA binding"/>
    <property type="evidence" value="ECO:0007669"/>
    <property type="project" value="UniProtKB-KW"/>
</dbReference>
<keyword evidence="7" id="KW-0808">Transferase</keyword>
<dbReference type="PANTHER" id="PTHR46577:SF1">
    <property type="entry name" value="HTH-TYPE TRANSCRIPTIONAL REGULATORY PROTEIN GABR"/>
    <property type="match status" value="1"/>
</dbReference>
<dbReference type="Pfam" id="PF00155">
    <property type="entry name" value="Aminotran_1_2"/>
    <property type="match status" value="1"/>
</dbReference>
<evidence type="ECO:0000256" key="3">
    <source>
        <dbReference type="ARBA" id="ARBA00023015"/>
    </source>
</evidence>
<dbReference type="GO" id="GO:0030170">
    <property type="term" value="F:pyridoxal phosphate binding"/>
    <property type="evidence" value="ECO:0007669"/>
    <property type="project" value="InterPro"/>
</dbReference>
<dbReference type="GO" id="GO:0008483">
    <property type="term" value="F:transaminase activity"/>
    <property type="evidence" value="ECO:0007669"/>
    <property type="project" value="UniProtKB-KW"/>
</dbReference>
<keyword evidence="7" id="KW-0032">Aminotransferase</keyword>
<name>A0A370G331_GLULI</name>
<evidence type="ECO:0000256" key="5">
    <source>
        <dbReference type="ARBA" id="ARBA00023163"/>
    </source>
</evidence>
<dbReference type="InterPro" id="IPR000524">
    <property type="entry name" value="Tscrpt_reg_HTH_GntR"/>
</dbReference>
<dbReference type="OrthoDB" id="9808770at2"/>
<dbReference type="CDD" id="cd00609">
    <property type="entry name" value="AAT_like"/>
    <property type="match status" value="1"/>
</dbReference>
<evidence type="ECO:0000313" key="8">
    <source>
        <dbReference type="EMBL" id="RDI38238.1"/>
    </source>
</evidence>
<dbReference type="PANTHER" id="PTHR46577">
    <property type="entry name" value="HTH-TYPE TRANSCRIPTIONAL REGULATORY PROTEIN GABR"/>
    <property type="match status" value="1"/>
</dbReference>
<dbReference type="InterPro" id="IPR036390">
    <property type="entry name" value="WH_DNA-bd_sf"/>
</dbReference>
<reference evidence="8 9" key="1">
    <citation type="submission" date="2018-07" db="EMBL/GenBank/DDBJ databases">
        <title>Genomic Encyclopedia of Type Strains, Phase IV (KMG-IV): sequencing the most valuable type-strain genomes for metagenomic binning, comparative biology and taxonomic classification.</title>
        <authorList>
            <person name="Goeker M."/>
        </authorList>
    </citation>
    <scope>NUCLEOTIDE SEQUENCE [LARGE SCALE GENOMIC DNA]</scope>
    <source>
        <strain evidence="8 9">DSM 5603</strain>
    </source>
</reference>
<dbReference type="PROSITE" id="PS50949">
    <property type="entry name" value="HTH_GNTR"/>
    <property type="match status" value="1"/>
</dbReference>
<evidence type="ECO:0000313" key="9">
    <source>
        <dbReference type="Proteomes" id="UP000254958"/>
    </source>
</evidence>
<dbReference type="InterPro" id="IPR015421">
    <property type="entry name" value="PyrdxlP-dep_Trfase_major"/>
</dbReference>
<dbReference type="EMBL" id="JABEQI010000004">
    <property type="protein sequence ID" value="MBB2186570.1"/>
    <property type="molecule type" value="Genomic_DNA"/>
</dbReference>
<evidence type="ECO:0000256" key="1">
    <source>
        <dbReference type="ARBA" id="ARBA00005384"/>
    </source>
</evidence>
<dbReference type="GO" id="GO:0003700">
    <property type="term" value="F:DNA-binding transcription factor activity"/>
    <property type="evidence" value="ECO:0007669"/>
    <property type="project" value="InterPro"/>
</dbReference>
<dbReference type="Proteomes" id="UP000254958">
    <property type="component" value="Unassembled WGS sequence"/>
</dbReference>
<dbReference type="Proteomes" id="UP000562982">
    <property type="component" value="Unassembled WGS sequence"/>
</dbReference>
<dbReference type="AlphaFoldDB" id="A0A370G331"/>
<accession>A0A370G331</accession>
<dbReference type="InterPro" id="IPR051446">
    <property type="entry name" value="HTH_trans_reg/aminotransferase"/>
</dbReference>
<keyword evidence="2" id="KW-0663">Pyridoxal phosphate</keyword>
<dbReference type="InterPro" id="IPR004839">
    <property type="entry name" value="Aminotransferase_I/II_large"/>
</dbReference>
<keyword evidence="4 8" id="KW-0238">DNA-binding</keyword>
<dbReference type="EMBL" id="QQAW01000004">
    <property type="protein sequence ID" value="RDI38238.1"/>
    <property type="molecule type" value="Genomic_DNA"/>
</dbReference>
<dbReference type="Gene3D" id="1.10.10.10">
    <property type="entry name" value="Winged helix-like DNA-binding domain superfamily/Winged helix DNA-binding domain"/>
    <property type="match status" value="1"/>
</dbReference>
<keyword evidence="3" id="KW-0805">Transcription regulation</keyword>
<dbReference type="Gene3D" id="3.40.640.10">
    <property type="entry name" value="Type I PLP-dependent aspartate aminotransferase-like (Major domain)"/>
    <property type="match status" value="1"/>
</dbReference>
<organism evidence="8 9">
    <name type="scientific">Gluconacetobacter liquefaciens</name>
    <name type="common">Acetobacter liquefaciens</name>
    <dbReference type="NCBI Taxonomy" id="89584"/>
    <lineage>
        <taxon>Bacteria</taxon>
        <taxon>Pseudomonadati</taxon>
        <taxon>Pseudomonadota</taxon>
        <taxon>Alphaproteobacteria</taxon>
        <taxon>Acetobacterales</taxon>
        <taxon>Acetobacteraceae</taxon>
        <taxon>Gluconacetobacter</taxon>
    </lineage>
</organism>